<dbReference type="Proteomes" id="UP000013009">
    <property type="component" value="Unassembled WGS sequence"/>
</dbReference>
<dbReference type="PANTHER" id="PTHR43236">
    <property type="entry name" value="ANTITOXIN HIGA1"/>
    <property type="match status" value="1"/>
</dbReference>
<dbReference type="OrthoDB" id="9796786at2"/>
<dbReference type="RefSeq" id="WP_005274016.1">
    <property type="nucleotide sequence ID" value="NZ_KB850195.1"/>
</dbReference>
<dbReference type="CDD" id="cd00093">
    <property type="entry name" value="HTH_XRE"/>
    <property type="match status" value="1"/>
</dbReference>
<dbReference type="PATRIC" id="fig|1217695.3.peg.2117"/>
<dbReference type="PANTHER" id="PTHR43236:SF2">
    <property type="entry name" value="BLL0069 PROTEIN"/>
    <property type="match status" value="1"/>
</dbReference>
<evidence type="ECO:0000313" key="3">
    <source>
        <dbReference type="EMBL" id="ENX33519.1"/>
    </source>
</evidence>
<dbReference type="InterPro" id="IPR001387">
    <property type="entry name" value="Cro/C1-type_HTH"/>
</dbReference>
<dbReference type="InterPro" id="IPR010982">
    <property type="entry name" value="Lambda_DNA-bd_dom_sf"/>
</dbReference>
<dbReference type="AlphaFoldDB" id="N9PJ12"/>
<comment type="similarity">
    <text evidence="1">Belongs to the short-chain fatty acyl-CoA assimilation regulator (ScfR) family.</text>
</comment>
<reference evidence="3 4" key="1">
    <citation type="submission" date="2013-02" db="EMBL/GenBank/DDBJ databases">
        <title>The Genome Sequence of Acinetobacter sp. NIPH 1859.</title>
        <authorList>
            <consortium name="The Broad Institute Genome Sequencing Platform"/>
            <consortium name="The Broad Institute Genome Sequencing Center for Infectious Disease"/>
            <person name="Cerqueira G."/>
            <person name="Feldgarden M."/>
            <person name="Courvalin P."/>
            <person name="Perichon B."/>
            <person name="Grillot-Courvalin C."/>
            <person name="Clermont D."/>
            <person name="Rocha E."/>
            <person name="Yoon E.-J."/>
            <person name="Nemec A."/>
            <person name="Walker B."/>
            <person name="Young S.K."/>
            <person name="Zeng Q."/>
            <person name="Gargeya S."/>
            <person name="Fitzgerald M."/>
            <person name="Haas B."/>
            <person name="Abouelleil A."/>
            <person name="Alvarado L."/>
            <person name="Arachchi H.M."/>
            <person name="Berlin A.M."/>
            <person name="Chapman S.B."/>
            <person name="Dewar J."/>
            <person name="Goldberg J."/>
            <person name="Griggs A."/>
            <person name="Gujja S."/>
            <person name="Hansen M."/>
            <person name="Howarth C."/>
            <person name="Imamovic A."/>
            <person name="Larimer J."/>
            <person name="McCowan C."/>
            <person name="Murphy C."/>
            <person name="Neiman D."/>
            <person name="Pearson M."/>
            <person name="Priest M."/>
            <person name="Roberts A."/>
            <person name="Saif S."/>
            <person name="Shea T."/>
            <person name="Sisk P."/>
            <person name="Sykes S."/>
            <person name="Wortman J."/>
            <person name="Nusbaum C."/>
            <person name="Birren B."/>
        </authorList>
    </citation>
    <scope>NUCLEOTIDE SEQUENCE [LARGE SCALE GENOMIC DNA]</scope>
    <source>
        <strain evidence="3 4">NIPH 1859</strain>
    </source>
</reference>
<dbReference type="InterPro" id="IPR010359">
    <property type="entry name" value="IrrE_HExxH"/>
</dbReference>
<dbReference type="Pfam" id="PF06114">
    <property type="entry name" value="Peptidase_M78"/>
    <property type="match status" value="1"/>
</dbReference>
<dbReference type="Pfam" id="PF01381">
    <property type="entry name" value="HTH_3"/>
    <property type="match status" value="1"/>
</dbReference>
<dbReference type="GO" id="GO:0003677">
    <property type="term" value="F:DNA binding"/>
    <property type="evidence" value="ECO:0007669"/>
    <property type="project" value="InterPro"/>
</dbReference>
<evidence type="ECO:0000313" key="4">
    <source>
        <dbReference type="Proteomes" id="UP000013009"/>
    </source>
</evidence>
<dbReference type="Gene3D" id="1.10.260.40">
    <property type="entry name" value="lambda repressor-like DNA-binding domains"/>
    <property type="match status" value="1"/>
</dbReference>
<dbReference type="HOGENOM" id="CLU_057454_0_1_6"/>
<organism evidence="3 4">
    <name type="scientific">Acinetobacter colistiniresistens</name>
    <dbReference type="NCBI Taxonomy" id="280145"/>
    <lineage>
        <taxon>Bacteria</taxon>
        <taxon>Pseudomonadati</taxon>
        <taxon>Pseudomonadota</taxon>
        <taxon>Gammaproteobacteria</taxon>
        <taxon>Moraxellales</taxon>
        <taxon>Moraxellaceae</taxon>
        <taxon>Acinetobacter</taxon>
    </lineage>
</organism>
<keyword evidence="4" id="KW-1185">Reference proteome</keyword>
<dbReference type="SUPFAM" id="SSF47413">
    <property type="entry name" value="lambda repressor-like DNA-binding domains"/>
    <property type="match status" value="1"/>
</dbReference>
<dbReference type="Gene3D" id="1.10.10.2910">
    <property type="match status" value="1"/>
</dbReference>
<name>N9PJ12_9GAMM</name>
<dbReference type="EMBL" id="APRZ01000017">
    <property type="protein sequence ID" value="ENX33519.1"/>
    <property type="molecule type" value="Genomic_DNA"/>
</dbReference>
<dbReference type="SMART" id="SM00530">
    <property type="entry name" value="HTH_XRE"/>
    <property type="match status" value="1"/>
</dbReference>
<accession>N9PJ12</accession>
<feature type="domain" description="HTH cro/C1-type" evidence="2">
    <location>
        <begin position="14"/>
        <end position="69"/>
    </location>
</feature>
<dbReference type="InterPro" id="IPR052345">
    <property type="entry name" value="Rad_response_metalloprotease"/>
</dbReference>
<sequence>MNSHIGFAIQPDVLRWARDTSGLSVADVAKKLKKSEKEITDWEQGVTSPSYITLEKLAYDLYKRPLAVFFLPEPPLEENQKHEFRTLPQSELENLLPDTITQIKNAHVYQLDLEELYDGRNPEKTPLFEKLELHPEESIASQAAVIRFLLNGDVEKRKECDSDEEALKKWIVEIENQGIFVFKNSFKQKEISGFSLISKEFPLICINNSTTKTRQLFSLIHELAHILLGINGISKFDDKYIEFLDSKEQAVEIFCNKLAAEVLIPEDDFNKIIFGIEQIDLENVEDIIMPLTKRYCVSREAILRRFLDRKMITKSFYEKKVKDWNNQIRPKASGNWYSTKNAYLSSRFAKEVLAKHYNNSLSVEQASDYLGIKPKNFLGLEQRILMSAK</sequence>
<protein>
    <recommendedName>
        <fullName evidence="2">HTH cro/C1-type domain-containing protein</fullName>
    </recommendedName>
</protein>
<evidence type="ECO:0000256" key="1">
    <source>
        <dbReference type="ARBA" id="ARBA00007227"/>
    </source>
</evidence>
<proteinExistence type="inferred from homology"/>
<evidence type="ECO:0000259" key="2">
    <source>
        <dbReference type="PROSITE" id="PS50943"/>
    </source>
</evidence>
<gene>
    <name evidence="3" type="ORF">F889_02180</name>
</gene>
<comment type="caution">
    <text evidence="3">The sequence shown here is derived from an EMBL/GenBank/DDBJ whole genome shotgun (WGS) entry which is preliminary data.</text>
</comment>
<dbReference type="PROSITE" id="PS50943">
    <property type="entry name" value="HTH_CROC1"/>
    <property type="match status" value="1"/>
</dbReference>